<feature type="chain" id="PRO_5046559700" evidence="5">
    <location>
        <begin position="22"/>
        <end position="1339"/>
    </location>
</feature>
<evidence type="ECO:0000256" key="4">
    <source>
        <dbReference type="SAM" id="MobiDB-lite"/>
    </source>
</evidence>
<accession>A0ABW7MM49</accession>
<organism evidence="7 8">
    <name type="scientific">Gaetbulibacter aquiaggeris</name>
    <dbReference type="NCBI Taxonomy" id="1735373"/>
    <lineage>
        <taxon>Bacteria</taxon>
        <taxon>Pseudomonadati</taxon>
        <taxon>Bacteroidota</taxon>
        <taxon>Flavobacteriia</taxon>
        <taxon>Flavobacteriales</taxon>
        <taxon>Flavobacteriaceae</taxon>
        <taxon>Gaetbulibacter</taxon>
    </lineage>
</organism>
<evidence type="ECO:0000313" key="7">
    <source>
        <dbReference type="EMBL" id="MFH6767898.1"/>
    </source>
</evidence>
<keyword evidence="2" id="KW-0378">Hydrolase</keyword>
<evidence type="ECO:0000256" key="3">
    <source>
        <dbReference type="ARBA" id="ARBA00023085"/>
    </source>
</evidence>
<dbReference type="InterPro" id="IPR011050">
    <property type="entry name" value="Pectin_lyase_fold/virulence"/>
</dbReference>
<keyword evidence="5" id="KW-0732">Signal</keyword>
<dbReference type="InterPro" id="IPR000070">
    <property type="entry name" value="Pectinesterase_cat"/>
</dbReference>
<keyword evidence="3" id="KW-0063">Aspartyl esterase</keyword>
<dbReference type="Pfam" id="PF01095">
    <property type="entry name" value="Pectinesterase"/>
    <property type="match status" value="1"/>
</dbReference>
<dbReference type="PANTHER" id="PTHR31321:SF57">
    <property type="entry name" value="PECTINESTERASE 53-RELATED"/>
    <property type="match status" value="1"/>
</dbReference>
<proteinExistence type="inferred from homology"/>
<dbReference type="Gene3D" id="2.160.20.10">
    <property type="entry name" value="Single-stranded right-handed beta-helix, Pectin lyase-like"/>
    <property type="match status" value="1"/>
</dbReference>
<comment type="caution">
    <text evidence="7">The sequence shown here is derived from an EMBL/GenBank/DDBJ whole genome shotgun (WGS) entry which is preliminary data.</text>
</comment>
<dbReference type="EMBL" id="JBAWKC010000001">
    <property type="protein sequence ID" value="MFH6767898.1"/>
    <property type="molecule type" value="Genomic_DNA"/>
</dbReference>
<protein>
    <submittedName>
        <fullName evidence="7">Pectinesterase family protein</fullName>
    </submittedName>
</protein>
<feature type="domain" description="Pectinesterase catalytic" evidence="6">
    <location>
        <begin position="1042"/>
        <end position="1248"/>
    </location>
</feature>
<reference evidence="7 8" key="1">
    <citation type="submission" date="2024-02" db="EMBL/GenBank/DDBJ databases">
        <title>A Gaetbulibacter species isolated from tidal flats and genomic insights of their niches.</title>
        <authorList>
            <person name="Ye Y."/>
        </authorList>
    </citation>
    <scope>NUCLEOTIDE SEQUENCE [LARGE SCALE GENOMIC DNA]</scope>
    <source>
        <strain evidence="7 8">KEM-8</strain>
    </source>
</reference>
<name>A0ABW7MM49_9FLAO</name>
<gene>
    <name evidence="7" type="ORF">V8G56_04040</name>
</gene>
<feature type="region of interest" description="Disordered" evidence="4">
    <location>
        <begin position="1012"/>
        <end position="1031"/>
    </location>
</feature>
<evidence type="ECO:0000313" key="8">
    <source>
        <dbReference type="Proteomes" id="UP001610104"/>
    </source>
</evidence>
<evidence type="ECO:0000256" key="5">
    <source>
        <dbReference type="SAM" id="SignalP"/>
    </source>
</evidence>
<dbReference type="PANTHER" id="PTHR31321">
    <property type="entry name" value="ACYL-COA THIOESTER HYDROLASE YBHC-RELATED"/>
    <property type="match status" value="1"/>
</dbReference>
<keyword evidence="8" id="KW-1185">Reference proteome</keyword>
<evidence type="ECO:0000256" key="2">
    <source>
        <dbReference type="ARBA" id="ARBA00022801"/>
    </source>
</evidence>
<evidence type="ECO:0000259" key="6">
    <source>
        <dbReference type="Pfam" id="PF01095"/>
    </source>
</evidence>
<dbReference type="SUPFAM" id="SSF51126">
    <property type="entry name" value="Pectin lyase-like"/>
    <property type="match status" value="1"/>
</dbReference>
<dbReference type="InterPro" id="IPR012334">
    <property type="entry name" value="Pectin_lyas_fold"/>
</dbReference>
<evidence type="ECO:0000256" key="1">
    <source>
        <dbReference type="ARBA" id="ARBA00008891"/>
    </source>
</evidence>
<dbReference type="RefSeq" id="WP_395437178.1">
    <property type="nucleotide sequence ID" value="NZ_JBAWKC010000001.1"/>
</dbReference>
<feature type="signal peptide" evidence="5">
    <location>
        <begin position="1"/>
        <end position="21"/>
    </location>
</feature>
<dbReference type="Proteomes" id="UP001610104">
    <property type="component" value="Unassembled WGS sequence"/>
</dbReference>
<comment type="similarity">
    <text evidence="1">Belongs to the pectinesterase family.</text>
</comment>
<sequence length="1339" mass="143666">MNKLSLFLIITLLLLATLVQGQTTFTYNLGDGTTFVNTGVQWDPVTTTTSPDGKLRTQAPTSQWHSLGYGVVFKDGNSLEVDVTGTSTIRFYGSVYSAGTMSGGTTIGASDLGTVDVLVGTDKTGFYEFNYTGGATTLFFTFSGANAYTPSIDITYPYTIYNLRDQSTFTNTGTQWDPVTSTTSPDGKIRTQAATTQWHSAGYGVVFKDSNSLEVDVAEGSSTVRFYGSVYSAGTMNGGTTTGASDLGSIDVDLDNHPGMADQTGYYEFNYVGGATTLYFTFSGSNAYTPAIEVTNLPVSIVKTDVWDFGAEQLDDVLYNNMLTESVINSFYTYVDPQVPGDAGRNILSFTAGDLGYVTNGTSDRLRTTNLNLTRWDTNIASSVNFTGRLYVNSGANTGRYLTLNLNEDDEVTIEGRTDAGGTFNFEYAADPVAQTDQVVVPAAETTIKFVAKQTGEYHVFDTSGKPSYFRVFRKAATYKTLTGSVDETNAPGIPDGYTIDFTNEAGKTFSTIVTAGSYSIDLPIEYTYALSLGGANGYVISNGDNLSVTETTTTYDIEVLQVDLYTVTGAISGLTDLTNLVLHYTPNPSANKIFIPKPVIDAGLSTYSVKLEPGIEYGISADGVNDFEILANTITITGDDTADIIFTSKPLYNVTINTPGLDVTQRSVLSLTFTNKNEPGYSYNFTDVSAVALRDGTYTVGYDGLDAYPIELALTSNLTISGVNTSKDLTFNPITEWVFNDRNISSATAYKGLVFTGSVNVRGSSGDLNAGTGATISIPVKVGDKVLITDYYQSNYSIEGDATIANTSGSTSTKITTEYIYQGLTDGTVTLTTGGTSYFVSIKVLEIVAYNPTITVGVGKDYQSINEALNAIALMDRPSDERVTVEIDPGNYEEMLVINSPNITLKNASGSPSIALLNGGVDIDVNAVRITSYYGQKYNFFSQGTDNKWHADVLAVNKDNGYTDYVNKEGTGNGTSYWNATVVVAANGFIAEDIILENSFNQYISQKESQDVVQPKASDPVRPTNYGNTSVQDRSAGYVTQAAAIGIANNTDKVILNNCRVIGRQDSFYGGSGSRVVVYKGAMMGAVDYIFGGMTAVFYQTDFVLNTSDSGSDAAYITAAQQSSGRGFLMYECHVKSPIPGVETASVNGSKPGYFGRPWAPNTSEVVFYNTTIDESTYPGSEGLSLISTVGWTSSLGGESNKMYEYGTIENASGVDNSSLRASWSTVLSTPTLTDDTAITTFNFTKGTDNWDPISELNALGIDDFKVGSTSVKVSGYNNKIHVSQVKSKTNINIYSITGALVKSIQTNVDTSFDFENGLWIVAIKDAVGQKTVKLITH</sequence>